<evidence type="ECO:0000313" key="4">
    <source>
        <dbReference type="Proteomes" id="UP000738402"/>
    </source>
</evidence>
<keyword evidence="3" id="KW-1185">Reference proteome</keyword>
<evidence type="ECO:0000313" key="1">
    <source>
        <dbReference type="EMBL" id="KAG7728496.1"/>
    </source>
</evidence>
<gene>
    <name evidence="1" type="ORF">KL933_001729</name>
    <name evidence="2" type="ORF">KL946_000909</name>
</gene>
<name>A0AAN6D7G5_9ASCO</name>
<dbReference type="Proteomes" id="UP000738402">
    <property type="component" value="Unassembled WGS sequence"/>
</dbReference>
<accession>A0AAN6D7G5</accession>
<reference evidence="1 3" key="1">
    <citation type="journal article" date="2021" name="G3 (Bethesda)">
        <title>Genomic diversity, chromosomal rearrangements, and interspecies hybridization in the ogataea polymorpha species complex.</title>
        <authorList>
            <person name="Hanson S.J."/>
            <person name="Cinneide E.O."/>
            <person name="Salzberg L.I."/>
            <person name="Wolfe K.H."/>
            <person name="McGowan J."/>
            <person name="Fitzpatrick D.A."/>
            <person name="Matlin K."/>
        </authorList>
    </citation>
    <scope>NUCLEOTIDE SEQUENCE</scope>
    <source>
        <strain evidence="2">81-436-3</strain>
        <strain evidence="1">83-405-1</strain>
    </source>
</reference>
<protein>
    <submittedName>
        <fullName evidence="1">Uncharacterized protein</fullName>
    </submittedName>
</protein>
<organism evidence="1 4">
    <name type="scientific">Ogataea haglerorum</name>
    <dbReference type="NCBI Taxonomy" id="1937702"/>
    <lineage>
        <taxon>Eukaryota</taxon>
        <taxon>Fungi</taxon>
        <taxon>Dikarya</taxon>
        <taxon>Ascomycota</taxon>
        <taxon>Saccharomycotina</taxon>
        <taxon>Pichiomycetes</taxon>
        <taxon>Pichiales</taxon>
        <taxon>Pichiaceae</taxon>
        <taxon>Ogataea</taxon>
    </lineage>
</organism>
<comment type="caution">
    <text evidence="1">The sequence shown here is derived from an EMBL/GenBank/DDBJ whole genome shotgun (WGS) entry which is preliminary data.</text>
</comment>
<dbReference type="Proteomes" id="UP000697297">
    <property type="component" value="Unassembled WGS sequence"/>
</dbReference>
<dbReference type="EMBL" id="JAHLUH010000004">
    <property type="protein sequence ID" value="KAG7728496.1"/>
    <property type="molecule type" value="Genomic_DNA"/>
</dbReference>
<dbReference type="EMBL" id="JAHLUN010000002">
    <property type="protein sequence ID" value="KAG7768091.1"/>
    <property type="molecule type" value="Genomic_DNA"/>
</dbReference>
<dbReference type="AlphaFoldDB" id="A0AAN6D7G5"/>
<proteinExistence type="predicted"/>
<sequence length="77" mass="8948">MDVKISEEVYRQKLLAQKRQEVKNQIQGAPIGELSSQQEEIIPKLDIRLQPQNAFQQFSFFRKQPPPNKRTPETLAA</sequence>
<evidence type="ECO:0000313" key="2">
    <source>
        <dbReference type="EMBL" id="KAG7768091.1"/>
    </source>
</evidence>
<evidence type="ECO:0000313" key="3">
    <source>
        <dbReference type="Proteomes" id="UP000697297"/>
    </source>
</evidence>